<dbReference type="NCBIfam" id="NF003214">
    <property type="entry name" value="PRK04179.1"/>
    <property type="match status" value="1"/>
</dbReference>
<dbReference type="GO" id="GO:0022625">
    <property type="term" value="C:cytosolic large ribosomal subunit"/>
    <property type="evidence" value="ECO:0007669"/>
    <property type="project" value="TreeGrafter"/>
</dbReference>
<dbReference type="PANTHER" id="PTHR10768:SF0">
    <property type="entry name" value="RIBOSOMAL PROTEIN L37"/>
    <property type="match status" value="1"/>
</dbReference>
<evidence type="ECO:0000256" key="4">
    <source>
        <dbReference type="ARBA" id="ARBA00022771"/>
    </source>
</evidence>
<dbReference type="FunFam" id="2.20.25.30:FF:000001">
    <property type="entry name" value="Ribosomal protein L37"/>
    <property type="match status" value="1"/>
</dbReference>
<evidence type="ECO:0000256" key="7">
    <source>
        <dbReference type="ARBA" id="ARBA00022980"/>
    </source>
</evidence>
<dbReference type="InterPro" id="IPR001569">
    <property type="entry name" value="Ribosomal_eL37"/>
</dbReference>
<evidence type="ECO:0000313" key="11">
    <source>
        <dbReference type="Proteomes" id="UP000706124"/>
    </source>
</evidence>
<keyword evidence="3" id="KW-0699">rRNA-binding</keyword>
<evidence type="ECO:0000256" key="3">
    <source>
        <dbReference type="ARBA" id="ARBA00022730"/>
    </source>
</evidence>
<dbReference type="EMBL" id="SRPO01000310">
    <property type="protein sequence ID" value="KAG5934398.1"/>
    <property type="molecule type" value="Genomic_DNA"/>
</dbReference>
<keyword evidence="4" id="KW-0863">Zinc-finger</keyword>
<dbReference type="GO" id="GO:0003735">
    <property type="term" value="F:structural constituent of ribosome"/>
    <property type="evidence" value="ECO:0007669"/>
    <property type="project" value="InterPro"/>
</dbReference>
<evidence type="ECO:0000256" key="5">
    <source>
        <dbReference type="ARBA" id="ARBA00022833"/>
    </source>
</evidence>
<dbReference type="Gene3D" id="2.20.25.30">
    <property type="match status" value="1"/>
</dbReference>
<dbReference type="InterPro" id="IPR018267">
    <property type="entry name" value="Ribosomal_eL37_CS"/>
</dbReference>
<keyword evidence="2" id="KW-0479">Metal-binding</keyword>
<reference evidence="10 11" key="1">
    <citation type="journal article" date="2020" name="bioRxiv">
        <title>Whole genome comparisons of ergot fungi reveals the divergence and evolution of species within the genus Claviceps are the result of varying mechanisms driving genome evolution and host range expansion.</title>
        <authorList>
            <person name="Wyka S.A."/>
            <person name="Mondo S.J."/>
            <person name="Liu M."/>
            <person name="Dettman J."/>
            <person name="Nalam V."/>
            <person name="Broders K.D."/>
        </authorList>
    </citation>
    <scope>NUCLEOTIDE SEQUENCE [LARGE SCALE GENOMIC DNA]</scope>
    <source>
        <strain evidence="10 11">CCC 1485</strain>
    </source>
</reference>
<dbReference type="OrthoDB" id="10259236at2759"/>
<dbReference type="SUPFAM" id="SSF57829">
    <property type="entry name" value="Zn-binding ribosomal proteins"/>
    <property type="match status" value="1"/>
</dbReference>
<dbReference type="Proteomes" id="UP000706124">
    <property type="component" value="Unassembled WGS sequence"/>
</dbReference>
<dbReference type="PROSITE" id="PS01077">
    <property type="entry name" value="RIBOSOMAL_L37E"/>
    <property type="match status" value="1"/>
</dbReference>
<gene>
    <name evidence="10" type="ORF">E4U60_003904</name>
</gene>
<dbReference type="PANTHER" id="PTHR10768">
    <property type="entry name" value="60S RIBOSOMAL PROTEIN L37"/>
    <property type="match status" value="1"/>
</dbReference>
<dbReference type="GO" id="GO:0030684">
    <property type="term" value="C:preribosome"/>
    <property type="evidence" value="ECO:0007669"/>
    <property type="project" value="UniProtKB-ARBA"/>
</dbReference>
<dbReference type="InterPro" id="IPR011331">
    <property type="entry name" value="Ribosomal_eL37/eL43"/>
</dbReference>
<name>A0A9P7M9J8_9HYPO</name>
<evidence type="ECO:0000256" key="6">
    <source>
        <dbReference type="ARBA" id="ARBA00022884"/>
    </source>
</evidence>
<dbReference type="HAMAP" id="MF_00547">
    <property type="entry name" value="Ribosomal_eL37"/>
    <property type="match status" value="1"/>
</dbReference>
<evidence type="ECO:0008006" key="12">
    <source>
        <dbReference type="Google" id="ProtNLM"/>
    </source>
</evidence>
<dbReference type="GO" id="GO:0006412">
    <property type="term" value="P:translation"/>
    <property type="evidence" value="ECO:0007669"/>
    <property type="project" value="InterPro"/>
</dbReference>
<evidence type="ECO:0000313" key="10">
    <source>
        <dbReference type="EMBL" id="KAG5934398.1"/>
    </source>
</evidence>
<sequence>MTSFSGPTDQPDYAHTRGELGLSSAGRLLATRQLHPPKPSHPFEKFLDCHSTTGQTSTAKMTKGTSSFGKRHNKTHTLCRRCGRRSLHIQKHECSSCGYPSAKTRKYNWSEKAKRRKTVGTGRCRYLKDVSRRFKNGFQTGAPKGARGPTSKSE</sequence>
<feature type="region of interest" description="Disordered" evidence="9">
    <location>
        <begin position="135"/>
        <end position="154"/>
    </location>
</feature>
<proteinExistence type="inferred from homology"/>
<accession>A0A9P7M9J8</accession>
<organism evidence="10 11">
    <name type="scientific">Claviceps pazoutovae</name>
    <dbReference type="NCBI Taxonomy" id="1649127"/>
    <lineage>
        <taxon>Eukaryota</taxon>
        <taxon>Fungi</taxon>
        <taxon>Dikarya</taxon>
        <taxon>Ascomycota</taxon>
        <taxon>Pezizomycotina</taxon>
        <taxon>Sordariomycetes</taxon>
        <taxon>Hypocreomycetidae</taxon>
        <taxon>Hypocreales</taxon>
        <taxon>Clavicipitaceae</taxon>
        <taxon>Claviceps</taxon>
    </lineage>
</organism>
<evidence type="ECO:0000256" key="2">
    <source>
        <dbReference type="ARBA" id="ARBA00022723"/>
    </source>
</evidence>
<evidence type="ECO:0000256" key="9">
    <source>
        <dbReference type="SAM" id="MobiDB-lite"/>
    </source>
</evidence>
<comment type="similarity">
    <text evidence="1">Belongs to the eukaryotic ribosomal protein eL37 family.</text>
</comment>
<keyword evidence="6" id="KW-0694">RNA-binding</keyword>
<dbReference type="AlphaFoldDB" id="A0A9P7M9J8"/>
<keyword evidence="7" id="KW-0689">Ribosomal protein</keyword>
<keyword evidence="8" id="KW-0687">Ribonucleoprotein</keyword>
<dbReference type="GO" id="GO:0008270">
    <property type="term" value="F:zinc ion binding"/>
    <property type="evidence" value="ECO:0007669"/>
    <property type="project" value="UniProtKB-KW"/>
</dbReference>
<dbReference type="InterPro" id="IPR011332">
    <property type="entry name" value="Ribosomal_zn-bd"/>
</dbReference>
<dbReference type="Pfam" id="PF01907">
    <property type="entry name" value="Ribosomal_L37e"/>
    <property type="match status" value="1"/>
</dbReference>
<evidence type="ECO:0000256" key="8">
    <source>
        <dbReference type="ARBA" id="ARBA00023274"/>
    </source>
</evidence>
<evidence type="ECO:0000256" key="1">
    <source>
        <dbReference type="ARBA" id="ARBA00009805"/>
    </source>
</evidence>
<keyword evidence="11" id="KW-1185">Reference proteome</keyword>
<dbReference type="GO" id="GO:0019843">
    <property type="term" value="F:rRNA binding"/>
    <property type="evidence" value="ECO:0007669"/>
    <property type="project" value="UniProtKB-KW"/>
</dbReference>
<keyword evidence="5" id="KW-0862">Zinc</keyword>
<comment type="caution">
    <text evidence="10">The sequence shown here is derived from an EMBL/GenBank/DDBJ whole genome shotgun (WGS) entry which is preliminary data.</text>
</comment>
<protein>
    <recommendedName>
        <fullName evidence="12">Ribosomal protein L37</fullName>
    </recommendedName>
</protein>